<feature type="region of interest" description="Disordered" evidence="1">
    <location>
        <begin position="1"/>
        <end position="43"/>
    </location>
</feature>
<gene>
    <name evidence="2" type="ORF">XIS1_1050023</name>
</gene>
<evidence type="ECO:0000256" key="1">
    <source>
        <dbReference type="SAM" id="MobiDB-lite"/>
    </source>
</evidence>
<dbReference type="Proteomes" id="UP000196435">
    <property type="component" value="Unassembled WGS sequence"/>
</dbReference>
<proteinExistence type="predicted"/>
<feature type="compositionally biased region" description="Basic and acidic residues" evidence="1">
    <location>
        <begin position="1"/>
        <end position="10"/>
    </location>
</feature>
<reference evidence="3" key="1">
    <citation type="submission" date="2016-12" db="EMBL/GenBank/DDBJ databases">
        <authorList>
            <person name="Gaudriault S."/>
        </authorList>
    </citation>
    <scope>NUCLEOTIDE SEQUENCE [LARGE SCALE GENOMIC DNA]</scope>
    <source>
        <strain evidence="3">HGB1681 (deposited as PTA-6826 in the American Type Culture Collection)</strain>
    </source>
</reference>
<organism evidence="2 3">
    <name type="scientific">Xenorhabdus innexi</name>
    <dbReference type="NCBI Taxonomy" id="290109"/>
    <lineage>
        <taxon>Bacteria</taxon>
        <taxon>Pseudomonadati</taxon>
        <taxon>Pseudomonadota</taxon>
        <taxon>Gammaproteobacteria</taxon>
        <taxon>Enterobacterales</taxon>
        <taxon>Morganellaceae</taxon>
        <taxon>Xenorhabdus</taxon>
    </lineage>
</organism>
<protein>
    <submittedName>
        <fullName evidence="2">Uncharacterized protein</fullName>
    </submittedName>
</protein>
<name>A0A1N6MQS6_9GAMM</name>
<dbReference type="AlphaFoldDB" id="A0A1N6MQS6"/>
<accession>A0A1N6MQS6</accession>
<evidence type="ECO:0000313" key="2">
    <source>
        <dbReference type="EMBL" id="SIP71114.1"/>
    </source>
</evidence>
<dbReference type="EMBL" id="FTLG01000008">
    <property type="protein sequence ID" value="SIP71114.1"/>
    <property type="molecule type" value="Genomic_DNA"/>
</dbReference>
<evidence type="ECO:0000313" key="3">
    <source>
        <dbReference type="Proteomes" id="UP000196435"/>
    </source>
</evidence>
<sequence length="43" mass="4777">MESLEHERSRGLAANYPYRQPIEKGGNSGRDTALFRRSRGVGG</sequence>